<dbReference type="PANTHER" id="PTHR11472">
    <property type="entry name" value="DNA REPAIR DEAD HELICASE RAD3/XP-D SUBFAMILY MEMBER"/>
    <property type="match status" value="1"/>
</dbReference>
<evidence type="ECO:0000259" key="5">
    <source>
        <dbReference type="PROSITE" id="PS51193"/>
    </source>
</evidence>
<evidence type="ECO:0000256" key="3">
    <source>
        <dbReference type="ARBA" id="ARBA00022840"/>
    </source>
</evidence>
<dbReference type="GO" id="GO:0016818">
    <property type="term" value="F:hydrolase activity, acting on acid anhydrides, in phosphorus-containing anhydrides"/>
    <property type="evidence" value="ECO:0007669"/>
    <property type="project" value="InterPro"/>
</dbReference>
<dbReference type="GO" id="GO:0003676">
    <property type="term" value="F:nucleic acid binding"/>
    <property type="evidence" value="ECO:0007669"/>
    <property type="project" value="InterPro"/>
</dbReference>
<dbReference type="Gene3D" id="3.40.50.300">
    <property type="entry name" value="P-loop containing nucleotide triphosphate hydrolases"/>
    <property type="match status" value="2"/>
</dbReference>
<name>A0A8J6M516_9FIRM</name>
<dbReference type="Proteomes" id="UP000602260">
    <property type="component" value="Unassembled WGS sequence"/>
</dbReference>
<dbReference type="GO" id="GO:0003678">
    <property type="term" value="F:DNA helicase activity"/>
    <property type="evidence" value="ECO:0007669"/>
    <property type="project" value="TreeGrafter"/>
</dbReference>
<comment type="similarity">
    <text evidence="4">Belongs to the helicase family. DinG subfamily.</text>
</comment>
<dbReference type="RefSeq" id="WP_186879065.1">
    <property type="nucleotide sequence ID" value="NZ_JACOPN010000008.1"/>
</dbReference>
<proteinExistence type="inferred from homology"/>
<evidence type="ECO:0000313" key="6">
    <source>
        <dbReference type="EMBL" id="MBC5717918.1"/>
    </source>
</evidence>
<dbReference type="GO" id="GO:0005524">
    <property type="term" value="F:ATP binding"/>
    <property type="evidence" value="ECO:0007669"/>
    <property type="project" value="UniProtKB-KW"/>
</dbReference>
<gene>
    <name evidence="6" type="ORF">H8S55_11435</name>
</gene>
<evidence type="ECO:0000256" key="4">
    <source>
        <dbReference type="ARBA" id="ARBA00038058"/>
    </source>
</evidence>
<keyword evidence="1" id="KW-0547">Nucleotide-binding</keyword>
<keyword evidence="2" id="KW-0378">Hydrolase</keyword>
<keyword evidence="7" id="KW-1185">Reference proteome</keyword>
<dbReference type="PANTHER" id="PTHR11472:SF34">
    <property type="entry name" value="REGULATOR OF TELOMERE ELONGATION HELICASE 1"/>
    <property type="match status" value="1"/>
</dbReference>
<accession>A0A8J6M516</accession>
<protein>
    <submittedName>
        <fullName evidence="6">ATP-dependent DNA helicase</fullName>
    </submittedName>
</protein>
<dbReference type="InterPro" id="IPR014013">
    <property type="entry name" value="Helic_SF1/SF2_ATP-bd_DinG/Rad3"/>
</dbReference>
<keyword evidence="3" id="KW-0067">ATP-binding</keyword>
<evidence type="ECO:0000256" key="2">
    <source>
        <dbReference type="ARBA" id="ARBA00022801"/>
    </source>
</evidence>
<feature type="domain" description="Helicase ATP-binding" evidence="5">
    <location>
        <begin position="20"/>
        <end position="296"/>
    </location>
</feature>
<dbReference type="SUPFAM" id="SSF52540">
    <property type="entry name" value="P-loop containing nucleoside triphosphate hydrolases"/>
    <property type="match status" value="1"/>
</dbReference>
<dbReference type="EMBL" id="JACOPN010000008">
    <property type="protein sequence ID" value="MBC5717918.1"/>
    <property type="molecule type" value="Genomic_DNA"/>
</dbReference>
<evidence type="ECO:0000256" key="1">
    <source>
        <dbReference type="ARBA" id="ARBA00022741"/>
    </source>
</evidence>
<comment type="caution">
    <text evidence="6">The sequence shown here is derived from an EMBL/GenBank/DDBJ whole genome shotgun (WGS) entry which is preliminary data.</text>
</comment>
<reference evidence="6" key="1">
    <citation type="submission" date="2020-08" db="EMBL/GenBank/DDBJ databases">
        <title>Genome public.</title>
        <authorList>
            <person name="Liu C."/>
            <person name="Sun Q."/>
        </authorList>
    </citation>
    <scope>NUCLEOTIDE SEQUENCE</scope>
    <source>
        <strain evidence="6">BX5</strain>
    </source>
</reference>
<keyword evidence="6" id="KW-0347">Helicase</keyword>
<sequence>MNTNDTNRQKAHAMIDHIFKDLLPAQGMVERSEQIKLSHRMLDTMLNGGIALCDAGTGIGKTYAYLAAAAAANRSDTGPVNKPVIISTSSIALQNAVQTEYLPLLSCTLLADGQIDRPLLSVIRKGKGHYVCDERLQRRLRQVNFQKKDPAAADALRALKGTLDMDNVPHLSGYDRERVCVPQFCDCDHQDCRYKRFLKRCDADRYVFQICNHNLLLADAIHRSQGKRPIFPEHSVIIVDEAHKLPEAAREMFGMTLTAGDIQSMIHQLRAERYLLAADVLTDTMGPLLRKLTQPREETEPLDAYLRLLTIPSRSLLVIEKQVGRLLSAQGRRQLEKLRGTVSLLSSPRTNMILYTADDGDGGTMLCATVSDLTEQMRQVLWRPEHAFVLASGTLAVGDDFHRFRSQTGLMDGRRVTESVSLSPFDYKRNCLLYLPQLPPSQSSEAYYDGLTDEIAELIRAAWGHALVLFTSYAAMSAVKDRLRERELSFPLFTLGRNAIHMTERFRQTPGAVLLATGAAWEGFDFPGDCVSLLVIPRLPFAYPDALKEKEREEYVSLRQFIQNVAVPEMQIKLRQGFGRAIRTETDTCVISILDERASHGRRYYAAMREALPDMRTTSSLRAVTKFLRELKPESYFEVCA</sequence>
<dbReference type="GO" id="GO:0006281">
    <property type="term" value="P:DNA repair"/>
    <property type="evidence" value="ECO:0007669"/>
    <property type="project" value="TreeGrafter"/>
</dbReference>
<organism evidence="6 7">
    <name type="scientific">Flintibacter faecis</name>
    <dbReference type="NCBI Taxonomy" id="2763047"/>
    <lineage>
        <taxon>Bacteria</taxon>
        <taxon>Bacillati</taxon>
        <taxon>Bacillota</taxon>
        <taxon>Clostridia</taxon>
        <taxon>Eubacteriales</taxon>
        <taxon>Flintibacter</taxon>
    </lineage>
</organism>
<dbReference type="Pfam" id="PF13307">
    <property type="entry name" value="Helicase_C_2"/>
    <property type="match status" value="1"/>
</dbReference>
<dbReference type="InterPro" id="IPR045028">
    <property type="entry name" value="DinG/Rad3-like"/>
</dbReference>
<dbReference type="AlphaFoldDB" id="A0A8J6M516"/>
<evidence type="ECO:0000313" key="7">
    <source>
        <dbReference type="Proteomes" id="UP000602260"/>
    </source>
</evidence>
<dbReference type="InterPro" id="IPR027417">
    <property type="entry name" value="P-loop_NTPase"/>
</dbReference>
<dbReference type="PROSITE" id="PS51193">
    <property type="entry name" value="HELICASE_ATP_BIND_2"/>
    <property type="match status" value="1"/>
</dbReference>
<dbReference type="SMART" id="SM00491">
    <property type="entry name" value="HELICc2"/>
    <property type="match status" value="1"/>
</dbReference>
<dbReference type="InterPro" id="IPR006555">
    <property type="entry name" value="ATP-dep_Helicase_C"/>
</dbReference>